<comment type="subcellular location">
    <subcellularLocation>
        <location evidence="1">Membrane</location>
        <topology evidence="1">Multi-pass membrane protein</topology>
    </subcellularLocation>
</comment>
<dbReference type="Gene3D" id="1.20.1740.10">
    <property type="entry name" value="Amino acid/polyamine transporter I"/>
    <property type="match status" value="1"/>
</dbReference>
<evidence type="ECO:0000256" key="5">
    <source>
        <dbReference type="SAM" id="Phobius"/>
    </source>
</evidence>
<dbReference type="Pfam" id="PF00324">
    <property type="entry name" value="AA_permease"/>
    <property type="match status" value="1"/>
</dbReference>
<proteinExistence type="predicted"/>
<evidence type="ECO:0000259" key="6">
    <source>
        <dbReference type="Pfam" id="PF00324"/>
    </source>
</evidence>
<keyword evidence="4 5" id="KW-0472">Membrane</keyword>
<dbReference type="InterPro" id="IPR004841">
    <property type="entry name" value="AA-permease/SLC12A_dom"/>
</dbReference>
<keyword evidence="3 5" id="KW-1133">Transmembrane helix</keyword>
<dbReference type="InterPro" id="IPR050524">
    <property type="entry name" value="APC_YAT"/>
</dbReference>
<gene>
    <name evidence="7" type="ORF">QQX98_002561</name>
</gene>
<feature type="transmembrane region" description="Helical" evidence="5">
    <location>
        <begin position="157"/>
        <end position="180"/>
    </location>
</feature>
<evidence type="ECO:0000313" key="7">
    <source>
        <dbReference type="EMBL" id="KAK7420757.1"/>
    </source>
</evidence>
<feature type="transmembrane region" description="Helical" evidence="5">
    <location>
        <begin position="132"/>
        <end position="151"/>
    </location>
</feature>
<organism evidence="7 8">
    <name type="scientific">Neonectria punicea</name>
    <dbReference type="NCBI Taxonomy" id="979145"/>
    <lineage>
        <taxon>Eukaryota</taxon>
        <taxon>Fungi</taxon>
        <taxon>Dikarya</taxon>
        <taxon>Ascomycota</taxon>
        <taxon>Pezizomycotina</taxon>
        <taxon>Sordariomycetes</taxon>
        <taxon>Hypocreomycetidae</taxon>
        <taxon>Hypocreales</taxon>
        <taxon>Nectriaceae</taxon>
        <taxon>Neonectria</taxon>
    </lineage>
</organism>
<dbReference type="Proteomes" id="UP001498476">
    <property type="component" value="Unassembled WGS sequence"/>
</dbReference>
<evidence type="ECO:0000256" key="2">
    <source>
        <dbReference type="ARBA" id="ARBA00022692"/>
    </source>
</evidence>
<evidence type="ECO:0000256" key="1">
    <source>
        <dbReference type="ARBA" id="ARBA00004141"/>
    </source>
</evidence>
<keyword evidence="2 5" id="KW-0812">Transmembrane</keyword>
<sequence>MKNLGVGVLPHITNSLLFTSIFSAGHTYVYCASRNLHSLALDGHAPKISLRCTKNGVPIYCFLLTMLFPLLSLLQVSSSTAQVLDWLVNLMTSGGLINFIVICITYLRYYMACKHQNIDRRTLPCYGWFQPYSAWIALTGLGLITLCNGYTVFLPGAFSAAGFLTKYLMVLLTPLTYLWWKFFKGTKVMSPSEGDLVWEKPLIDAYEESMGEECFRSFKVEIMELFSKHKWSKSNVGNGN</sequence>
<evidence type="ECO:0000256" key="3">
    <source>
        <dbReference type="ARBA" id="ARBA00022989"/>
    </source>
</evidence>
<accession>A0ABR1HID5</accession>
<feature type="transmembrane region" description="Helical" evidence="5">
    <location>
        <begin position="12"/>
        <end position="31"/>
    </location>
</feature>
<name>A0ABR1HID5_9HYPO</name>
<comment type="caution">
    <text evidence="7">The sequence shown here is derived from an EMBL/GenBank/DDBJ whole genome shotgun (WGS) entry which is preliminary data.</text>
</comment>
<dbReference type="EMBL" id="JAZAVJ010000027">
    <property type="protein sequence ID" value="KAK7420757.1"/>
    <property type="molecule type" value="Genomic_DNA"/>
</dbReference>
<dbReference type="PANTHER" id="PTHR43341:SF6">
    <property type="entry name" value="AMINO ACID TRANSPORTER (EUROFUNG)"/>
    <property type="match status" value="1"/>
</dbReference>
<keyword evidence="8" id="KW-1185">Reference proteome</keyword>
<dbReference type="PANTHER" id="PTHR43341">
    <property type="entry name" value="AMINO ACID PERMEASE"/>
    <property type="match status" value="1"/>
</dbReference>
<feature type="transmembrane region" description="Helical" evidence="5">
    <location>
        <begin position="57"/>
        <end position="74"/>
    </location>
</feature>
<feature type="domain" description="Amino acid permease/ SLC12A" evidence="6">
    <location>
        <begin position="1"/>
        <end position="187"/>
    </location>
</feature>
<protein>
    <recommendedName>
        <fullName evidence="6">Amino acid permease/ SLC12A domain-containing protein</fullName>
    </recommendedName>
</protein>
<evidence type="ECO:0000256" key="4">
    <source>
        <dbReference type="ARBA" id="ARBA00023136"/>
    </source>
</evidence>
<evidence type="ECO:0000313" key="8">
    <source>
        <dbReference type="Proteomes" id="UP001498476"/>
    </source>
</evidence>
<feature type="transmembrane region" description="Helical" evidence="5">
    <location>
        <begin position="86"/>
        <end position="111"/>
    </location>
</feature>
<reference evidence="7 8" key="1">
    <citation type="journal article" date="2025" name="Microbiol. Resour. Announc.">
        <title>Draft genome sequences for Neonectria magnoliae and Neonectria punicea, canker pathogens of Liriodendron tulipifera and Acer saccharum in West Virginia.</title>
        <authorList>
            <person name="Petronek H.M."/>
            <person name="Kasson M.T."/>
            <person name="Metheny A.M."/>
            <person name="Stauder C.M."/>
            <person name="Lovett B."/>
            <person name="Lynch S.C."/>
            <person name="Garnas J.R."/>
            <person name="Kasson L.R."/>
            <person name="Stajich J.E."/>
        </authorList>
    </citation>
    <scope>NUCLEOTIDE SEQUENCE [LARGE SCALE GENOMIC DNA]</scope>
    <source>
        <strain evidence="7 8">NRRL 64653</strain>
    </source>
</reference>